<accession>A0A317CKG0</accession>
<feature type="domain" description="PLD phosphodiesterase" evidence="14">
    <location>
        <begin position="386"/>
        <end position="413"/>
    </location>
</feature>
<evidence type="ECO:0000256" key="7">
    <source>
        <dbReference type="ARBA" id="ARBA00022989"/>
    </source>
</evidence>
<dbReference type="GO" id="GO:0008808">
    <property type="term" value="F:cardiolipin synthase activity"/>
    <property type="evidence" value="ECO:0007669"/>
    <property type="project" value="UniProtKB-UniRule"/>
</dbReference>
<sequence length="473" mass="53977">MTSTMAFIYAAVQLLGLITAVFALLATRTSQGTIAWVVTLIAFPWLGVPAYLIFGRTRFNGYISARAEDEKDFRDKLGIAWHDISPYLSPQPQEHHNLKAFETLAKLPFTQANHATLLINGHDTFEDIFTGLQNADEYILIQFYIIRDDELGMKLQQHLIDAVHRGVRVYLLYDEIGSYSLSDNYLDDLAEAGVLVYSFHSSRTIHNRYQLNFRNHRKIVVVDGQIAWLGGHNVGNEYLGKDPDFPFWRDTHIKLEGPAALAAQLSFIEDWHWVTEDTPTLKWTPKIPEDPRKRILILPSGPSDPFETASLMMQHAMHIAQKRIWIASPYFVPDEGVLQALRLAAIRGVDVRILIPEKADNWLIYLSAFSFVAGILRAGVKVMRYQKGFLHQKVFLVDDYLSAVGTANMDNRSFRLNFEITALVDDEQFAKQIEDMLLDDFSHSNDMFIDEIDAKPLWFKILSRAAYLSAPIQ</sequence>
<keyword evidence="7 13" id="KW-1133">Transmembrane helix</keyword>
<dbReference type="InterPro" id="IPR001736">
    <property type="entry name" value="PLipase_D/transphosphatidylase"/>
</dbReference>
<name>A0A317CKG0_9GAMM</name>
<dbReference type="FunFam" id="3.30.870.10:FF:000014">
    <property type="entry name" value="Cardiolipin synthase"/>
    <property type="match status" value="1"/>
</dbReference>
<dbReference type="Pfam" id="PF13091">
    <property type="entry name" value="PLDc_2"/>
    <property type="match status" value="2"/>
</dbReference>
<gene>
    <name evidence="15" type="primary">cls</name>
    <name evidence="15" type="ORF">DKW60_06270</name>
</gene>
<keyword evidence="2" id="KW-1003">Cell membrane</keyword>
<dbReference type="EC" id="2.7.8.-" evidence="12"/>
<feature type="transmembrane region" description="Helical" evidence="13">
    <location>
        <begin position="6"/>
        <end position="26"/>
    </location>
</feature>
<dbReference type="PROSITE" id="PS50035">
    <property type="entry name" value="PLD"/>
    <property type="match status" value="2"/>
</dbReference>
<dbReference type="InterPro" id="IPR027379">
    <property type="entry name" value="CLS_N"/>
</dbReference>
<organism evidence="15 16">
    <name type="scientific">Leucothrix pacifica</name>
    <dbReference type="NCBI Taxonomy" id="1247513"/>
    <lineage>
        <taxon>Bacteria</taxon>
        <taxon>Pseudomonadati</taxon>
        <taxon>Pseudomonadota</taxon>
        <taxon>Gammaproteobacteria</taxon>
        <taxon>Thiotrichales</taxon>
        <taxon>Thiotrichaceae</taxon>
        <taxon>Leucothrix</taxon>
    </lineage>
</organism>
<evidence type="ECO:0000256" key="4">
    <source>
        <dbReference type="ARBA" id="ARBA00022679"/>
    </source>
</evidence>
<evidence type="ECO:0000256" key="13">
    <source>
        <dbReference type="SAM" id="Phobius"/>
    </source>
</evidence>
<dbReference type="PANTHER" id="PTHR21248:SF22">
    <property type="entry name" value="PHOSPHOLIPASE D"/>
    <property type="match status" value="1"/>
</dbReference>
<comment type="caution">
    <text evidence="15">The sequence shown here is derived from an EMBL/GenBank/DDBJ whole genome shotgun (WGS) entry which is preliminary data.</text>
</comment>
<evidence type="ECO:0000256" key="9">
    <source>
        <dbReference type="ARBA" id="ARBA00023136"/>
    </source>
</evidence>
<dbReference type="Pfam" id="PF13396">
    <property type="entry name" value="PLDc_N"/>
    <property type="match status" value="1"/>
</dbReference>
<keyword evidence="10" id="KW-0594">Phospholipid biosynthesis</keyword>
<dbReference type="SMART" id="SM00155">
    <property type="entry name" value="PLDc"/>
    <property type="match status" value="2"/>
</dbReference>
<evidence type="ECO:0000256" key="1">
    <source>
        <dbReference type="ARBA" id="ARBA00004651"/>
    </source>
</evidence>
<evidence type="ECO:0000256" key="2">
    <source>
        <dbReference type="ARBA" id="ARBA00022475"/>
    </source>
</evidence>
<keyword evidence="5 13" id="KW-0812">Transmembrane</keyword>
<keyword evidence="8" id="KW-0443">Lipid metabolism</keyword>
<dbReference type="GO" id="GO:0005886">
    <property type="term" value="C:plasma membrane"/>
    <property type="evidence" value="ECO:0007669"/>
    <property type="project" value="UniProtKB-SubCell"/>
</dbReference>
<dbReference type="InterPro" id="IPR025202">
    <property type="entry name" value="PLD-like_dom"/>
</dbReference>
<dbReference type="NCBIfam" id="TIGR04265">
    <property type="entry name" value="bac_cardiolipin"/>
    <property type="match status" value="1"/>
</dbReference>
<dbReference type="GO" id="GO:0032049">
    <property type="term" value="P:cardiolipin biosynthetic process"/>
    <property type="evidence" value="ECO:0007669"/>
    <property type="project" value="UniProtKB-UniRule"/>
</dbReference>
<keyword evidence="16" id="KW-1185">Reference proteome</keyword>
<dbReference type="InterPro" id="IPR022924">
    <property type="entry name" value="Cardiolipin_synthase"/>
</dbReference>
<protein>
    <recommendedName>
        <fullName evidence="12">Cardiolipin synthase</fullName>
        <ecNumber evidence="12">2.7.8.-</ecNumber>
    </recommendedName>
</protein>
<dbReference type="RefSeq" id="WP_109836809.1">
    <property type="nucleotide sequence ID" value="NZ_QGKM01000013.1"/>
</dbReference>
<evidence type="ECO:0000256" key="3">
    <source>
        <dbReference type="ARBA" id="ARBA00022516"/>
    </source>
</evidence>
<evidence type="ECO:0000256" key="6">
    <source>
        <dbReference type="ARBA" id="ARBA00022737"/>
    </source>
</evidence>
<proteinExistence type="predicted"/>
<evidence type="ECO:0000256" key="8">
    <source>
        <dbReference type="ARBA" id="ARBA00023098"/>
    </source>
</evidence>
<evidence type="ECO:0000256" key="12">
    <source>
        <dbReference type="NCBIfam" id="TIGR04265"/>
    </source>
</evidence>
<keyword evidence="9 13" id="KW-0472">Membrane</keyword>
<evidence type="ECO:0000256" key="10">
    <source>
        <dbReference type="ARBA" id="ARBA00023209"/>
    </source>
</evidence>
<keyword evidence="11" id="KW-1208">Phospholipid metabolism</keyword>
<evidence type="ECO:0000256" key="5">
    <source>
        <dbReference type="ARBA" id="ARBA00022692"/>
    </source>
</evidence>
<feature type="transmembrane region" description="Helical" evidence="13">
    <location>
        <begin position="33"/>
        <end position="54"/>
    </location>
</feature>
<comment type="subcellular location">
    <subcellularLocation>
        <location evidence="1">Cell membrane</location>
        <topology evidence="1">Multi-pass membrane protein</topology>
    </subcellularLocation>
</comment>
<evidence type="ECO:0000313" key="16">
    <source>
        <dbReference type="Proteomes" id="UP000245539"/>
    </source>
</evidence>
<dbReference type="EMBL" id="QGKM01000013">
    <property type="protein sequence ID" value="PWQ99048.1"/>
    <property type="molecule type" value="Genomic_DNA"/>
</dbReference>
<reference evidence="15 16" key="1">
    <citation type="submission" date="2018-05" db="EMBL/GenBank/DDBJ databases">
        <title>Leucothrix arctica sp. nov., isolated from Arctic seawater.</title>
        <authorList>
            <person name="Choi A."/>
            <person name="Baek K."/>
        </authorList>
    </citation>
    <scope>NUCLEOTIDE SEQUENCE [LARGE SCALE GENOMIC DNA]</scope>
    <source>
        <strain evidence="15 16">JCM 18388</strain>
    </source>
</reference>
<dbReference type="AlphaFoldDB" id="A0A317CKG0"/>
<dbReference type="SUPFAM" id="SSF56024">
    <property type="entry name" value="Phospholipase D/nuclease"/>
    <property type="match status" value="2"/>
</dbReference>
<keyword evidence="3" id="KW-0444">Lipid biosynthesis</keyword>
<dbReference type="CDD" id="cd09161">
    <property type="entry name" value="PLDc_PaCLS_like_2"/>
    <property type="match status" value="1"/>
</dbReference>
<dbReference type="Gene3D" id="3.30.870.10">
    <property type="entry name" value="Endonuclease Chain A"/>
    <property type="match status" value="2"/>
</dbReference>
<evidence type="ECO:0000313" key="15">
    <source>
        <dbReference type="EMBL" id="PWQ99048.1"/>
    </source>
</evidence>
<dbReference type="Proteomes" id="UP000245539">
    <property type="component" value="Unassembled WGS sequence"/>
</dbReference>
<dbReference type="OrthoDB" id="9762009at2"/>
<dbReference type="CDD" id="cd09155">
    <property type="entry name" value="PLDc_PaCLS_like_1"/>
    <property type="match status" value="1"/>
</dbReference>
<dbReference type="PANTHER" id="PTHR21248">
    <property type="entry name" value="CARDIOLIPIN SYNTHASE"/>
    <property type="match status" value="1"/>
</dbReference>
<evidence type="ECO:0000259" key="14">
    <source>
        <dbReference type="PROSITE" id="PS50035"/>
    </source>
</evidence>
<keyword evidence="4" id="KW-0808">Transferase</keyword>
<feature type="domain" description="PLD phosphodiesterase" evidence="14">
    <location>
        <begin position="211"/>
        <end position="238"/>
    </location>
</feature>
<evidence type="ECO:0000256" key="11">
    <source>
        <dbReference type="ARBA" id="ARBA00023264"/>
    </source>
</evidence>
<keyword evidence="6" id="KW-0677">Repeat</keyword>